<accession>A0A1Q9GLX9</accession>
<dbReference type="Proteomes" id="UP000186905">
    <property type="component" value="Unassembled WGS sequence"/>
</dbReference>
<evidence type="ECO:0000313" key="1">
    <source>
        <dbReference type="EMBL" id="OLQ75565.1"/>
    </source>
</evidence>
<proteinExistence type="predicted"/>
<sequence>MNKLTSRTHHDNDSQSENPFVRHQERLVDLLVLTRCSLQYTVADLALYLIFPDSQEVDLNKMLQAASDGDLDIACALMRWKKHHPDDPHSKAVGELLLEAMFQEPQPLTSIDELFKHYRSMNIKIGETSMKAVAEVEQLLCNGAWFKRFPEPGQDHSGIFGHYIIVGEQPYHKRFAVCPNHGNGKLSFGNKF</sequence>
<protein>
    <submittedName>
        <fullName evidence="1">Uncharacterized protein</fullName>
    </submittedName>
</protein>
<name>A0A1Q9GLX9_9GAMM</name>
<keyword evidence="2" id="KW-1185">Reference proteome</keyword>
<dbReference type="EMBL" id="MJIL01000075">
    <property type="protein sequence ID" value="OLQ75565.1"/>
    <property type="molecule type" value="Genomic_DNA"/>
</dbReference>
<dbReference type="RefSeq" id="WP_075764657.1">
    <property type="nucleotide sequence ID" value="NZ_MJIL01000075.1"/>
</dbReference>
<reference evidence="1 2" key="1">
    <citation type="submission" date="2016-09" db="EMBL/GenBank/DDBJ databases">
        <title>Photobacterium proteolyticum sp. nov. a protease producing bacterium isolated from ocean sediments of Laizhou Bay.</title>
        <authorList>
            <person name="Li Y."/>
        </authorList>
    </citation>
    <scope>NUCLEOTIDE SEQUENCE [LARGE SCALE GENOMIC DNA]</scope>
    <source>
        <strain evidence="1 2">13-12</strain>
    </source>
</reference>
<organism evidence="1 2">
    <name type="scientific">Photobacterium proteolyticum</name>
    <dbReference type="NCBI Taxonomy" id="1903952"/>
    <lineage>
        <taxon>Bacteria</taxon>
        <taxon>Pseudomonadati</taxon>
        <taxon>Pseudomonadota</taxon>
        <taxon>Gammaproteobacteria</taxon>
        <taxon>Vibrionales</taxon>
        <taxon>Vibrionaceae</taxon>
        <taxon>Photobacterium</taxon>
    </lineage>
</organism>
<evidence type="ECO:0000313" key="2">
    <source>
        <dbReference type="Proteomes" id="UP000186905"/>
    </source>
</evidence>
<gene>
    <name evidence="1" type="ORF">BIT28_23355</name>
</gene>
<dbReference type="AlphaFoldDB" id="A0A1Q9GLX9"/>
<comment type="caution">
    <text evidence="1">The sequence shown here is derived from an EMBL/GenBank/DDBJ whole genome shotgun (WGS) entry which is preliminary data.</text>
</comment>